<gene>
    <name evidence="4" type="ORF">QYF61_017608</name>
</gene>
<dbReference type="InterPro" id="IPR043128">
    <property type="entry name" value="Rev_trsase/Diguanyl_cyclase"/>
</dbReference>
<dbReference type="InterPro" id="IPR000477">
    <property type="entry name" value="RT_dom"/>
</dbReference>
<dbReference type="EC" id="3.1.26.4" evidence="2"/>
<evidence type="ECO:0000313" key="4">
    <source>
        <dbReference type="EMBL" id="KAK4816508.1"/>
    </source>
</evidence>
<dbReference type="SUPFAM" id="SSF56672">
    <property type="entry name" value="DNA/RNA polymerases"/>
    <property type="match status" value="1"/>
</dbReference>
<dbReference type="Proteomes" id="UP001333110">
    <property type="component" value="Unassembled WGS sequence"/>
</dbReference>
<dbReference type="GO" id="GO:0004523">
    <property type="term" value="F:RNA-DNA hybrid ribonuclease activity"/>
    <property type="evidence" value="ECO:0007669"/>
    <property type="project" value="UniProtKB-EC"/>
</dbReference>
<sequence length="454" mass="51296">MLSNKTVEEVGGWLLLRDWLSIGQLVAEERTTSFAGLCGFDGLAQRHHRSIKLEWTLVHSVLLIPSDYKGAESICIPGVMGGSQELSKAEVSLTGNEWQKHPIATGPEAPRILGIDYLRRGYFEDPKGYHLPGISEDPSVVGLLHVKEQQVPIATMTVHQRQYHTNRESLVPIHKLIQWLESQAVIKWKLTVDYHGLNEVTLPQSAAVPDMPELQYKLESKAAKWYATIDISNMFFSTPLAAECRPQFAFMWRGIQYSWIRLPQGWKHSPTIFHGLIQTTLEQGEAPEHLQYIDDITVWGNTAEEMFEKERGIIQTLLKAGFTIKKVVKGPAQEIQFLGIKWQDGHCLIPMDVINKITAMSPPTNKKETQAFLGVAGFWKMHIPGHCLILILKHSSFWHLNSLCWAACSKEDPLYTYVTDAMWNKWVALIMQQAQMGNPDCPGILEVIADQPEG</sequence>
<dbReference type="InterPro" id="IPR043502">
    <property type="entry name" value="DNA/RNA_pol_sf"/>
</dbReference>
<evidence type="ECO:0000256" key="1">
    <source>
        <dbReference type="ARBA" id="ARBA00010879"/>
    </source>
</evidence>
<protein>
    <recommendedName>
        <fullName evidence="2">ribonuclease H</fullName>
        <ecNumber evidence="2">3.1.26.4</ecNumber>
    </recommendedName>
</protein>
<evidence type="ECO:0000259" key="3">
    <source>
        <dbReference type="PROSITE" id="PS50878"/>
    </source>
</evidence>
<dbReference type="PANTHER" id="PTHR33064">
    <property type="entry name" value="POL PROTEIN"/>
    <property type="match status" value="1"/>
</dbReference>
<name>A0AAN7MUT0_MYCAM</name>
<dbReference type="EMBL" id="JAUNZN010000009">
    <property type="protein sequence ID" value="KAK4816508.1"/>
    <property type="molecule type" value="Genomic_DNA"/>
</dbReference>
<comment type="caution">
    <text evidence="4">The sequence shown here is derived from an EMBL/GenBank/DDBJ whole genome shotgun (WGS) entry which is preliminary data.</text>
</comment>
<dbReference type="PROSITE" id="PS50878">
    <property type="entry name" value="RT_POL"/>
    <property type="match status" value="1"/>
</dbReference>
<dbReference type="Pfam" id="PF00078">
    <property type="entry name" value="RVT_1"/>
    <property type="match status" value="1"/>
</dbReference>
<dbReference type="PANTHER" id="PTHR33064:SF29">
    <property type="entry name" value="PEPTIDASE A2 DOMAIN-CONTAINING PROTEIN-RELATED"/>
    <property type="match status" value="1"/>
</dbReference>
<feature type="domain" description="Reverse transcriptase" evidence="3">
    <location>
        <begin position="159"/>
        <end position="342"/>
    </location>
</feature>
<keyword evidence="5" id="KW-1185">Reference proteome</keyword>
<dbReference type="AlphaFoldDB" id="A0AAN7MUT0"/>
<organism evidence="4 5">
    <name type="scientific">Mycteria americana</name>
    <name type="common">Wood stork</name>
    <dbReference type="NCBI Taxonomy" id="33587"/>
    <lineage>
        <taxon>Eukaryota</taxon>
        <taxon>Metazoa</taxon>
        <taxon>Chordata</taxon>
        <taxon>Craniata</taxon>
        <taxon>Vertebrata</taxon>
        <taxon>Euteleostomi</taxon>
        <taxon>Archelosauria</taxon>
        <taxon>Archosauria</taxon>
        <taxon>Dinosauria</taxon>
        <taxon>Saurischia</taxon>
        <taxon>Theropoda</taxon>
        <taxon>Coelurosauria</taxon>
        <taxon>Aves</taxon>
        <taxon>Neognathae</taxon>
        <taxon>Neoaves</taxon>
        <taxon>Aequornithes</taxon>
        <taxon>Ciconiiformes</taxon>
        <taxon>Ciconiidae</taxon>
        <taxon>Mycteria</taxon>
    </lineage>
</organism>
<dbReference type="InterPro" id="IPR051320">
    <property type="entry name" value="Viral_Replic_Matur_Polypro"/>
</dbReference>
<evidence type="ECO:0000256" key="2">
    <source>
        <dbReference type="ARBA" id="ARBA00012180"/>
    </source>
</evidence>
<evidence type="ECO:0000313" key="5">
    <source>
        <dbReference type="Proteomes" id="UP001333110"/>
    </source>
</evidence>
<reference evidence="4 5" key="1">
    <citation type="journal article" date="2023" name="J. Hered.">
        <title>Chromosome-level genome of the wood stork (Mycteria americana) provides insight into avian chromosome evolution.</title>
        <authorList>
            <person name="Flamio R. Jr."/>
            <person name="Ramstad K.M."/>
        </authorList>
    </citation>
    <scope>NUCLEOTIDE SEQUENCE [LARGE SCALE GENOMIC DNA]</scope>
    <source>
        <strain evidence="4">JAX WOST 10</strain>
    </source>
</reference>
<comment type="similarity">
    <text evidence="1">Belongs to the beta type-B retroviral polymerase family. HERV class-II K(HML-2) pol subfamily.</text>
</comment>
<proteinExistence type="inferred from homology"/>
<dbReference type="Gene3D" id="3.30.70.270">
    <property type="match status" value="1"/>
</dbReference>
<accession>A0AAN7MUT0</accession>